<dbReference type="FunFam" id="1.20.120.310:FF:000003">
    <property type="entry name" value="Sulfhydryl oxidase"/>
    <property type="match status" value="1"/>
</dbReference>
<feature type="compositionally biased region" description="Basic and acidic residues" evidence="10">
    <location>
        <begin position="62"/>
        <end position="72"/>
    </location>
</feature>
<evidence type="ECO:0000313" key="14">
    <source>
        <dbReference type="WBParaSite" id="ASIM_0001116301-mRNA-1"/>
    </source>
</evidence>
<evidence type="ECO:0000256" key="3">
    <source>
        <dbReference type="ARBA" id="ARBA00022630"/>
    </source>
</evidence>
<dbReference type="SUPFAM" id="SSF69000">
    <property type="entry name" value="FAD-dependent thiol oxidase"/>
    <property type="match status" value="1"/>
</dbReference>
<evidence type="ECO:0000256" key="5">
    <source>
        <dbReference type="ARBA" id="ARBA00023002"/>
    </source>
</evidence>
<keyword evidence="6" id="KW-0496">Mitochondrion</keyword>
<dbReference type="AlphaFoldDB" id="A0A0M3JT30"/>
<comment type="subcellular location">
    <subcellularLocation>
        <location evidence="2">Mitochondrion intermembrane space</location>
    </subcellularLocation>
</comment>
<dbReference type="PANTHER" id="PTHR12645">
    <property type="entry name" value="ALR/ERV"/>
    <property type="match status" value="1"/>
</dbReference>
<keyword evidence="13" id="KW-1185">Reference proteome</keyword>
<dbReference type="PANTHER" id="PTHR12645:SF0">
    <property type="entry name" value="FAD-LINKED SULFHYDRYL OXIDASE ALR"/>
    <property type="match status" value="1"/>
</dbReference>
<dbReference type="GO" id="GO:0005758">
    <property type="term" value="C:mitochondrial intermembrane space"/>
    <property type="evidence" value="ECO:0007669"/>
    <property type="project" value="UniProtKB-SubCell"/>
</dbReference>
<dbReference type="EMBL" id="UYRR01031014">
    <property type="protein sequence ID" value="VDK43511.1"/>
    <property type="molecule type" value="Genomic_DNA"/>
</dbReference>
<evidence type="ECO:0000256" key="10">
    <source>
        <dbReference type="SAM" id="MobiDB-lite"/>
    </source>
</evidence>
<evidence type="ECO:0000256" key="1">
    <source>
        <dbReference type="ARBA" id="ARBA00001974"/>
    </source>
</evidence>
<evidence type="ECO:0000259" key="11">
    <source>
        <dbReference type="PROSITE" id="PS51324"/>
    </source>
</evidence>
<comment type="catalytic activity">
    <reaction evidence="8 9">
        <text>2 R'C(R)SH + O2 = R'C(R)S-S(R)CR' + H2O2</text>
        <dbReference type="Rhea" id="RHEA:17357"/>
        <dbReference type="ChEBI" id="CHEBI:15379"/>
        <dbReference type="ChEBI" id="CHEBI:16240"/>
        <dbReference type="ChEBI" id="CHEBI:16520"/>
        <dbReference type="ChEBI" id="CHEBI:17412"/>
        <dbReference type="EC" id="1.8.3.2"/>
    </reaction>
</comment>
<dbReference type="Gene3D" id="1.20.120.310">
    <property type="entry name" value="ERV/ALR sulfhydryl oxidase domain"/>
    <property type="match status" value="1"/>
</dbReference>
<evidence type="ECO:0000256" key="6">
    <source>
        <dbReference type="ARBA" id="ARBA00023128"/>
    </source>
</evidence>
<reference evidence="14" key="1">
    <citation type="submission" date="2017-02" db="UniProtKB">
        <authorList>
            <consortium name="WormBaseParasite"/>
        </authorList>
    </citation>
    <scope>IDENTIFICATION</scope>
</reference>
<dbReference type="Proteomes" id="UP000267096">
    <property type="component" value="Unassembled WGS sequence"/>
</dbReference>
<dbReference type="InterPro" id="IPR017905">
    <property type="entry name" value="ERV/ALR_sulphydryl_oxidase"/>
</dbReference>
<feature type="compositionally biased region" description="Polar residues" evidence="10">
    <location>
        <begin position="48"/>
        <end position="61"/>
    </location>
</feature>
<keyword evidence="4 9" id="KW-0274">FAD</keyword>
<dbReference type="GO" id="GO:0050660">
    <property type="term" value="F:flavin adenine dinucleotide binding"/>
    <property type="evidence" value="ECO:0007669"/>
    <property type="project" value="TreeGrafter"/>
</dbReference>
<organism evidence="14">
    <name type="scientific">Anisakis simplex</name>
    <name type="common">Herring worm</name>
    <dbReference type="NCBI Taxonomy" id="6269"/>
    <lineage>
        <taxon>Eukaryota</taxon>
        <taxon>Metazoa</taxon>
        <taxon>Ecdysozoa</taxon>
        <taxon>Nematoda</taxon>
        <taxon>Chromadorea</taxon>
        <taxon>Rhabditida</taxon>
        <taxon>Spirurina</taxon>
        <taxon>Ascaridomorpha</taxon>
        <taxon>Ascaridoidea</taxon>
        <taxon>Anisakidae</taxon>
        <taxon>Anisakis</taxon>
        <taxon>Anisakis simplex complex</taxon>
    </lineage>
</organism>
<dbReference type="OrthoDB" id="17199at2759"/>
<feature type="region of interest" description="Disordered" evidence="10">
    <location>
        <begin position="26"/>
        <end position="80"/>
    </location>
</feature>
<evidence type="ECO:0000313" key="13">
    <source>
        <dbReference type="Proteomes" id="UP000267096"/>
    </source>
</evidence>
<evidence type="ECO:0000313" key="12">
    <source>
        <dbReference type="EMBL" id="VDK43511.1"/>
    </source>
</evidence>
<keyword evidence="3 9" id="KW-0285">Flavoprotein</keyword>
<dbReference type="InterPro" id="IPR039799">
    <property type="entry name" value="ALR/ERV"/>
</dbReference>
<evidence type="ECO:0000256" key="2">
    <source>
        <dbReference type="ARBA" id="ARBA00004569"/>
    </source>
</evidence>
<dbReference type="InterPro" id="IPR036774">
    <property type="entry name" value="ERV/ALR_sulphydryl_oxid_sf"/>
</dbReference>
<dbReference type="EC" id="1.8.3.2" evidence="9"/>
<evidence type="ECO:0000256" key="7">
    <source>
        <dbReference type="ARBA" id="ARBA00023157"/>
    </source>
</evidence>
<gene>
    <name evidence="12" type="ORF">ASIM_LOCUS10721</name>
</gene>
<proteinExistence type="predicted"/>
<reference evidence="12 13" key="2">
    <citation type="submission" date="2018-11" db="EMBL/GenBank/DDBJ databases">
        <authorList>
            <consortium name="Pathogen Informatics"/>
        </authorList>
    </citation>
    <scope>NUCLEOTIDE SEQUENCE [LARGE SCALE GENOMIC DNA]</scope>
</reference>
<evidence type="ECO:0000256" key="4">
    <source>
        <dbReference type="ARBA" id="ARBA00022827"/>
    </source>
</evidence>
<evidence type="ECO:0000256" key="9">
    <source>
        <dbReference type="RuleBase" id="RU371123"/>
    </source>
</evidence>
<keyword evidence="5 9" id="KW-0560">Oxidoreductase</keyword>
<dbReference type="Pfam" id="PF04777">
    <property type="entry name" value="Evr1_Alr"/>
    <property type="match status" value="1"/>
</dbReference>
<name>A0A0M3JT30_ANISI</name>
<protein>
    <recommendedName>
        <fullName evidence="9">Sulfhydryl oxidase</fullName>
        <ecNumber evidence="9">1.8.3.2</ecNumber>
    </recommendedName>
</protein>
<comment type="cofactor">
    <cofactor evidence="1 9">
        <name>FAD</name>
        <dbReference type="ChEBI" id="CHEBI:57692"/>
    </cofactor>
</comment>
<keyword evidence="7" id="KW-1015">Disulfide bond</keyword>
<dbReference type="GO" id="GO:0016971">
    <property type="term" value="F:flavin-dependent sulfhydryl oxidase activity"/>
    <property type="evidence" value="ECO:0007669"/>
    <property type="project" value="InterPro"/>
</dbReference>
<feature type="domain" description="ERV/ALR sulfhydryl oxidase" evidence="11">
    <location>
        <begin position="81"/>
        <end position="181"/>
    </location>
</feature>
<accession>A0A0M3JT30</accession>
<dbReference type="WBParaSite" id="ASIM_0001116301-mRNA-1">
    <property type="protein sequence ID" value="ASIM_0001116301-mRNA-1"/>
    <property type="gene ID" value="ASIM_0001116301"/>
</dbReference>
<evidence type="ECO:0000256" key="8">
    <source>
        <dbReference type="ARBA" id="ARBA00048864"/>
    </source>
</evidence>
<dbReference type="PROSITE" id="PS51324">
    <property type="entry name" value="ERV_ALR"/>
    <property type="match status" value="1"/>
</dbReference>
<sequence length="192" mass="22263">MESARESVDKHCRACLSVEELMKRAREMSRKLKSKTTSESGDRHTDHTNQPSSSIEQNHSGASKEQENENRAQKTTIRADCPLDTEQLGKSTWNFLHTMAAYYPERPSEEEKNNARTMMNLLGKLYPCAPCAEGLRKDLGKYPPRVDSREVFSRYMCEMHNRVSEKLGKEQFDCSKWKERWLDGWKDGSCDY</sequence>